<keyword evidence="2" id="KW-1185">Reference proteome</keyword>
<dbReference type="Proteomes" id="UP000245876">
    <property type="component" value="Unassembled WGS sequence"/>
</dbReference>
<reference evidence="1 2" key="1">
    <citation type="journal article" date="2018" name="Int. J. Syst. Evol. Microbiol.">
        <title>Bifidobacterium callitrichidarum sp. nov. from the faeces of the emperor tamarin (Saguinus imperator).</title>
        <authorList>
            <person name="Modesto M."/>
            <person name="Michelini S."/>
            <person name="Sansosti M.C."/>
            <person name="De Filippo C."/>
            <person name="Cavalieri D."/>
            <person name="Qvirist L."/>
            <person name="Andlid T."/>
            <person name="Spiezio C."/>
            <person name="Sandri C."/>
            <person name="Pascarelli S."/>
            <person name="Sgorbati B."/>
            <person name="Mattarelli P."/>
        </authorList>
    </citation>
    <scope>NUCLEOTIDE SEQUENCE [LARGE SCALE GENOMIC DNA]</scope>
    <source>
        <strain evidence="1 2">TRI 5</strain>
    </source>
</reference>
<name>A0A2U2NBX1_9BIFI</name>
<evidence type="ECO:0000313" key="1">
    <source>
        <dbReference type="EMBL" id="PWG66597.1"/>
    </source>
</evidence>
<comment type="caution">
    <text evidence="1">The sequence shown here is derived from an EMBL/GenBank/DDBJ whole genome shotgun (WGS) entry which is preliminary data.</text>
</comment>
<organism evidence="1 2">
    <name type="scientific">Bifidobacterium callitrichidarum</name>
    <dbReference type="NCBI Taxonomy" id="2052941"/>
    <lineage>
        <taxon>Bacteria</taxon>
        <taxon>Bacillati</taxon>
        <taxon>Actinomycetota</taxon>
        <taxon>Actinomycetes</taxon>
        <taxon>Bifidobacteriales</taxon>
        <taxon>Bifidobacteriaceae</taxon>
        <taxon>Bifidobacterium</taxon>
    </lineage>
</organism>
<evidence type="ECO:0000313" key="2">
    <source>
        <dbReference type="Proteomes" id="UP000245876"/>
    </source>
</evidence>
<gene>
    <name evidence="1" type="ORF">DF196_03055</name>
</gene>
<sequence length="105" mass="11320">MSPLPDGNNQSELGFPYQSYESASVVPSVKTPISMLAGCQSTAGCATEQSAVYFVMAGTGLDFFQQEYVSIPTDSSNPPDSSRDYLAIADRNGLTISNDTVYYRE</sequence>
<dbReference type="EMBL" id="QFFM01000004">
    <property type="protein sequence ID" value="PWG66597.1"/>
    <property type="molecule type" value="Genomic_DNA"/>
</dbReference>
<proteinExistence type="predicted"/>
<accession>A0A2U2NBX1</accession>
<dbReference type="AlphaFoldDB" id="A0A2U2NBX1"/>
<protein>
    <submittedName>
        <fullName evidence="1">Uncharacterized protein</fullName>
    </submittedName>
</protein>